<dbReference type="STRING" id="1051891.A0A0C3QN44"/>
<keyword evidence="2" id="KW-0547">Nucleotide-binding</keyword>
<dbReference type="AlphaFoldDB" id="A0A0C3QN44"/>
<dbReference type="InterPro" id="IPR000719">
    <property type="entry name" value="Prot_kinase_dom"/>
</dbReference>
<feature type="region of interest" description="Disordered" evidence="5">
    <location>
        <begin position="1"/>
        <end position="28"/>
    </location>
</feature>
<dbReference type="SMART" id="SM00220">
    <property type="entry name" value="S_TKc"/>
    <property type="match status" value="1"/>
</dbReference>
<dbReference type="PROSITE" id="PS50011">
    <property type="entry name" value="PROTEIN_KINASE_DOM"/>
    <property type="match status" value="1"/>
</dbReference>
<dbReference type="InterPro" id="IPR011009">
    <property type="entry name" value="Kinase-like_dom_sf"/>
</dbReference>
<proteinExistence type="predicted"/>
<keyword evidence="1" id="KW-0808">Transferase</keyword>
<evidence type="ECO:0000256" key="2">
    <source>
        <dbReference type="ARBA" id="ARBA00022741"/>
    </source>
</evidence>
<dbReference type="SUPFAM" id="SSF56112">
    <property type="entry name" value="Protein kinase-like (PK-like)"/>
    <property type="match status" value="1"/>
</dbReference>
<dbReference type="GO" id="GO:0005524">
    <property type="term" value="F:ATP binding"/>
    <property type="evidence" value="ECO:0007669"/>
    <property type="project" value="UniProtKB-KW"/>
</dbReference>
<dbReference type="PANTHER" id="PTHR44329:SF288">
    <property type="entry name" value="MITOGEN-ACTIVATED PROTEIN KINASE KINASE KINASE 20"/>
    <property type="match status" value="1"/>
</dbReference>
<evidence type="ECO:0000256" key="5">
    <source>
        <dbReference type="SAM" id="MobiDB-lite"/>
    </source>
</evidence>
<dbReference type="OrthoDB" id="4062651at2759"/>
<dbReference type="InterPro" id="IPR051681">
    <property type="entry name" value="Ser/Thr_Kinases-Pseudokinases"/>
</dbReference>
<evidence type="ECO:0000256" key="1">
    <source>
        <dbReference type="ARBA" id="ARBA00022679"/>
    </source>
</evidence>
<name>A0A0C3QN44_9AGAM</name>
<evidence type="ECO:0000313" key="7">
    <source>
        <dbReference type="EMBL" id="KIO28409.1"/>
    </source>
</evidence>
<evidence type="ECO:0000313" key="8">
    <source>
        <dbReference type="Proteomes" id="UP000054248"/>
    </source>
</evidence>
<dbReference type="Gene3D" id="1.10.510.10">
    <property type="entry name" value="Transferase(Phosphotransferase) domain 1"/>
    <property type="match status" value="1"/>
</dbReference>
<feature type="domain" description="Protein kinase" evidence="6">
    <location>
        <begin position="42"/>
        <end position="325"/>
    </location>
</feature>
<dbReference type="EMBL" id="KN822995">
    <property type="protein sequence ID" value="KIO28409.1"/>
    <property type="molecule type" value="Genomic_DNA"/>
</dbReference>
<accession>A0A0C3QN44</accession>
<evidence type="ECO:0000256" key="3">
    <source>
        <dbReference type="ARBA" id="ARBA00022777"/>
    </source>
</evidence>
<dbReference type="Pfam" id="PF00069">
    <property type="entry name" value="Pkinase"/>
    <property type="match status" value="1"/>
</dbReference>
<evidence type="ECO:0000259" key="6">
    <source>
        <dbReference type="PROSITE" id="PS50011"/>
    </source>
</evidence>
<dbReference type="PANTHER" id="PTHR44329">
    <property type="entry name" value="SERINE/THREONINE-PROTEIN KINASE TNNI3K-RELATED"/>
    <property type="match status" value="1"/>
</dbReference>
<keyword evidence="3" id="KW-0418">Kinase</keyword>
<dbReference type="HOGENOM" id="CLU_000288_7_18_1"/>
<keyword evidence="4" id="KW-0067">ATP-binding</keyword>
<evidence type="ECO:0000256" key="4">
    <source>
        <dbReference type="ARBA" id="ARBA00022840"/>
    </source>
</evidence>
<keyword evidence="8" id="KW-1185">Reference proteome</keyword>
<dbReference type="InterPro" id="IPR008271">
    <property type="entry name" value="Ser/Thr_kinase_AS"/>
</dbReference>
<sequence length="338" mass="36904">MAPPPPPAADTSRLTVPGQRPPPPARSSTIDLAAELNKEYLTIEQNPFASGAFSDVYPGRWEPPNDLRYPEGIDVAVKVFRLGGVVADPNYAANNEKCGKHLGREVFVWQRVGHPRITPFVGYIRGFKDDIVPCIVSPRRQANLVAYITTNPQANRLTLMCQALEGLVYLHTFSPSPIVHLDIKPENILVTDEGTAELCDFGYAKVLDGVSTGFTTGPNPGGSYPYMAPETLMGVGYSNLTPGADIYAIGSTILYVLSGKRAWYNLKGKGLLTIAIIRGELPKWADHPMEGSEEAVKKTWDLLRRCWHMVADQRPSAQEVLDELLAIEALGGVKPPAN</sequence>
<organism evidence="7 8">
    <name type="scientific">Tulasnella calospora MUT 4182</name>
    <dbReference type="NCBI Taxonomy" id="1051891"/>
    <lineage>
        <taxon>Eukaryota</taxon>
        <taxon>Fungi</taxon>
        <taxon>Dikarya</taxon>
        <taxon>Basidiomycota</taxon>
        <taxon>Agaricomycotina</taxon>
        <taxon>Agaricomycetes</taxon>
        <taxon>Cantharellales</taxon>
        <taxon>Tulasnellaceae</taxon>
        <taxon>Tulasnella</taxon>
    </lineage>
</organism>
<reference evidence="8" key="2">
    <citation type="submission" date="2015-01" db="EMBL/GenBank/DDBJ databases">
        <title>Evolutionary Origins and Diversification of the Mycorrhizal Mutualists.</title>
        <authorList>
            <consortium name="DOE Joint Genome Institute"/>
            <consortium name="Mycorrhizal Genomics Consortium"/>
            <person name="Kohler A."/>
            <person name="Kuo A."/>
            <person name="Nagy L.G."/>
            <person name="Floudas D."/>
            <person name="Copeland A."/>
            <person name="Barry K.W."/>
            <person name="Cichocki N."/>
            <person name="Veneault-Fourrey C."/>
            <person name="LaButti K."/>
            <person name="Lindquist E.A."/>
            <person name="Lipzen A."/>
            <person name="Lundell T."/>
            <person name="Morin E."/>
            <person name="Murat C."/>
            <person name="Riley R."/>
            <person name="Ohm R."/>
            <person name="Sun H."/>
            <person name="Tunlid A."/>
            <person name="Henrissat B."/>
            <person name="Grigoriev I.V."/>
            <person name="Hibbett D.S."/>
            <person name="Martin F."/>
        </authorList>
    </citation>
    <scope>NUCLEOTIDE SEQUENCE [LARGE SCALE GENOMIC DNA]</scope>
    <source>
        <strain evidence="8">MUT 4182</strain>
    </source>
</reference>
<dbReference type="Proteomes" id="UP000054248">
    <property type="component" value="Unassembled WGS sequence"/>
</dbReference>
<reference evidence="7 8" key="1">
    <citation type="submission" date="2014-04" db="EMBL/GenBank/DDBJ databases">
        <authorList>
            <consortium name="DOE Joint Genome Institute"/>
            <person name="Kuo A."/>
            <person name="Girlanda M."/>
            <person name="Perotto S."/>
            <person name="Kohler A."/>
            <person name="Nagy L.G."/>
            <person name="Floudas D."/>
            <person name="Copeland A."/>
            <person name="Barry K.W."/>
            <person name="Cichocki N."/>
            <person name="Veneault-Fourrey C."/>
            <person name="LaButti K."/>
            <person name="Lindquist E.A."/>
            <person name="Lipzen A."/>
            <person name="Lundell T."/>
            <person name="Morin E."/>
            <person name="Murat C."/>
            <person name="Sun H."/>
            <person name="Tunlid A."/>
            <person name="Henrissat B."/>
            <person name="Grigoriev I.V."/>
            <person name="Hibbett D.S."/>
            <person name="Martin F."/>
            <person name="Nordberg H.P."/>
            <person name="Cantor M.N."/>
            <person name="Hua S.X."/>
        </authorList>
    </citation>
    <scope>NUCLEOTIDE SEQUENCE [LARGE SCALE GENOMIC DNA]</scope>
    <source>
        <strain evidence="7 8">MUT 4182</strain>
    </source>
</reference>
<protein>
    <recommendedName>
        <fullName evidence="6">Protein kinase domain-containing protein</fullName>
    </recommendedName>
</protein>
<gene>
    <name evidence="7" type="ORF">M407DRAFT_243062</name>
</gene>
<dbReference type="GO" id="GO:0004674">
    <property type="term" value="F:protein serine/threonine kinase activity"/>
    <property type="evidence" value="ECO:0007669"/>
    <property type="project" value="TreeGrafter"/>
</dbReference>
<dbReference type="PROSITE" id="PS00108">
    <property type="entry name" value="PROTEIN_KINASE_ST"/>
    <property type="match status" value="1"/>
</dbReference>